<dbReference type="AlphaFoldDB" id="A0A381WM94"/>
<gene>
    <name evidence="1" type="ORF">METZ01_LOCUS106396</name>
</gene>
<accession>A0A381WM94</accession>
<protein>
    <submittedName>
        <fullName evidence="1">Uncharacterized protein</fullName>
    </submittedName>
</protein>
<organism evidence="1">
    <name type="scientific">marine metagenome</name>
    <dbReference type="NCBI Taxonomy" id="408172"/>
    <lineage>
        <taxon>unclassified sequences</taxon>
        <taxon>metagenomes</taxon>
        <taxon>ecological metagenomes</taxon>
    </lineage>
</organism>
<dbReference type="EMBL" id="UINC01012237">
    <property type="protein sequence ID" value="SVA53542.1"/>
    <property type="molecule type" value="Genomic_DNA"/>
</dbReference>
<sequence>VAEEYLIRKFKDGGNYIIIDNYGDFLILDRDNVDSVFSTIWSDLYGTINEEIPYVLN</sequence>
<feature type="non-terminal residue" evidence="1">
    <location>
        <position position="1"/>
    </location>
</feature>
<reference evidence="1" key="1">
    <citation type="submission" date="2018-05" db="EMBL/GenBank/DDBJ databases">
        <authorList>
            <person name="Lanie J.A."/>
            <person name="Ng W.-L."/>
            <person name="Kazmierczak K.M."/>
            <person name="Andrzejewski T.M."/>
            <person name="Davidsen T.M."/>
            <person name="Wayne K.J."/>
            <person name="Tettelin H."/>
            <person name="Glass J.I."/>
            <person name="Rusch D."/>
            <person name="Podicherti R."/>
            <person name="Tsui H.-C.T."/>
            <person name="Winkler M.E."/>
        </authorList>
    </citation>
    <scope>NUCLEOTIDE SEQUENCE</scope>
</reference>
<evidence type="ECO:0000313" key="1">
    <source>
        <dbReference type="EMBL" id="SVA53542.1"/>
    </source>
</evidence>
<name>A0A381WM94_9ZZZZ</name>
<proteinExistence type="predicted"/>